<reference evidence="2 3" key="2">
    <citation type="submission" date="2019-01" db="EMBL/GenBank/DDBJ databases">
        <title>The decoding of complex shrimp genome reveals the adaptation for benthos swimmer, frequently molting mechanism and breeding impact on genome.</title>
        <authorList>
            <person name="Sun Y."/>
            <person name="Gao Y."/>
            <person name="Yu Y."/>
        </authorList>
    </citation>
    <scope>NUCLEOTIDE SEQUENCE [LARGE SCALE GENOMIC DNA]</scope>
    <source>
        <tissue evidence="2">Muscle</tissue>
    </source>
</reference>
<proteinExistence type="predicted"/>
<organism evidence="2 3">
    <name type="scientific">Penaeus vannamei</name>
    <name type="common">Whiteleg shrimp</name>
    <name type="synonym">Litopenaeus vannamei</name>
    <dbReference type="NCBI Taxonomy" id="6689"/>
    <lineage>
        <taxon>Eukaryota</taxon>
        <taxon>Metazoa</taxon>
        <taxon>Ecdysozoa</taxon>
        <taxon>Arthropoda</taxon>
        <taxon>Crustacea</taxon>
        <taxon>Multicrustacea</taxon>
        <taxon>Malacostraca</taxon>
        <taxon>Eumalacostraca</taxon>
        <taxon>Eucarida</taxon>
        <taxon>Decapoda</taxon>
        <taxon>Dendrobranchiata</taxon>
        <taxon>Penaeoidea</taxon>
        <taxon>Penaeidae</taxon>
        <taxon>Penaeus</taxon>
    </lineage>
</organism>
<name>A0A423T0Z6_PENVA</name>
<keyword evidence="1" id="KW-1133">Transmembrane helix</keyword>
<evidence type="ECO:0000313" key="3">
    <source>
        <dbReference type="Proteomes" id="UP000283509"/>
    </source>
</evidence>
<keyword evidence="1" id="KW-0472">Membrane</keyword>
<evidence type="ECO:0000256" key="1">
    <source>
        <dbReference type="SAM" id="Phobius"/>
    </source>
</evidence>
<comment type="caution">
    <text evidence="2">The sequence shown here is derived from an EMBL/GenBank/DDBJ whole genome shotgun (WGS) entry which is preliminary data.</text>
</comment>
<keyword evidence="3" id="KW-1185">Reference proteome</keyword>
<dbReference type="EMBL" id="QCYY01002477">
    <property type="protein sequence ID" value="ROT70053.1"/>
    <property type="molecule type" value="Genomic_DNA"/>
</dbReference>
<evidence type="ECO:0000313" key="2">
    <source>
        <dbReference type="EMBL" id="ROT70053.1"/>
    </source>
</evidence>
<keyword evidence="1" id="KW-0812">Transmembrane</keyword>
<feature type="transmembrane region" description="Helical" evidence="1">
    <location>
        <begin position="294"/>
        <end position="313"/>
    </location>
</feature>
<dbReference type="AlphaFoldDB" id="A0A423T0Z6"/>
<gene>
    <name evidence="2" type="ORF">C7M84_011676</name>
</gene>
<reference evidence="2 3" key="1">
    <citation type="submission" date="2018-04" db="EMBL/GenBank/DDBJ databases">
        <authorList>
            <person name="Zhang X."/>
            <person name="Yuan J."/>
            <person name="Li F."/>
            <person name="Xiang J."/>
        </authorList>
    </citation>
    <scope>NUCLEOTIDE SEQUENCE [LARGE SCALE GENOMIC DNA]</scope>
    <source>
        <tissue evidence="2">Muscle</tissue>
    </source>
</reference>
<feature type="transmembrane region" description="Helical" evidence="1">
    <location>
        <begin position="212"/>
        <end position="232"/>
    </location>
</feature>
<feature type="transmembrane region" description="Helical" evidence="1">
    <location>
        <begin position="176"/>
        <end position="200"/>
    </location>
</feature>
<protein>
    <submittedName>
        <fullName evidence="2">Uncharacterized protein</fullName>
    </submittedName>
</protein>
<sequence length="384" mass="42599">MTPARRWLLTGVTNGRGRRSYISQDSSTSTITLNKSILYLSSQAKQSQAGNGRRSQRARVAGKVSFGNCSTDAPRSTALTRGGSGKPLLATGIGFARRGSGGRWTDDSETDAGSPSVAVTHHIHSDSLPYTLISPLPLFSPSLSLSLLSPFPLSLPSPLPLFPLSLSLSFPSPLPLSLPFLLSLIYSLSLSPSPPLCILLRLPPHPLPFPHIHYFLSLSLFLLHISLFLSNFPLSLPIFFSASPFPPFFIYFLLSLFPHPLPFHFSLSLFLLPHFPIHSSFSLSIFLSPHFLSLIHYPSFFHILFPFPFLHLFPPPSFYPYPFSSLPHTLPFFPIHFPVSLFPPPFIPPFPYPLSSLLPPTFYPLRPSSSLQIPYILDPYDLLL</sequence>
<accession>A0A423T0Z6</accession>
<dbReference type="Proteomes" id="UP000283509">
    <property type="component" value="Unassembled WGS sequence"/>
</dbReference>